<dbReference type="PANTHER" id="PTHR39394:SF1">
    <property type="entry name" value="DNAJ HOMOLOGUE SUBFAMILY C MEMBER 28 CONSERVED DOMAIN-CONTAINING PROTEIN"/>
    <property type="match status" value="1"/>
</dbReference>
<dbReference type="AlphaFoldDB" id="A0A8I3AJG7"/>
<comment type="caution">
    <text evidence="3">The sequence shown here is derived from an EMBL/GenBank/DDBJ whole genome shotgun (WGS) entry which is preliminary data.</text>
</comment>
<feature type="region of interest" description="Disordered" evidence="1">
    <location>
        <begin position="16"/>
        <end position="72"/>
    </location>
</feature>
<feature type="compositionally biased region" description="Low complexity" evidence="1">
    <location>
        <begin position="19"/>
        <end position="33"/>
    </location>
</feature>
<gene>
    <name evidence="3" type="ORF">HYQ45_016160</name>
</gene>
<proteinExistence type="predicted"/>
<evidence type="ECO:0000313" key="3">
    <source>
        <dbReference type="EMBL" id="KAG7115954.1"/>
    </source>
</evidence>
<evidence type="ECO:0000256" key="1">
    <source>
        <dbReference type="SAM" id="MobiDB-lite"/>
    </source>
</evidence>
<organism evidence="3 4">
    <name type="scientific">Verticillium longisporum</name>
    <name type="common">Verticillium dahliae var. longisporum</name>
    <dbReference type="NCBI Taxonomy" id="100787"/>
    <lineage>
        <taxon>Eukaryota</taxon>
        <taxon>Fungi</taxon>
        <taxon>Dikarya</taxon>
        <taxon>Ascomycota</taxon>
        <taxon>Pezizomycotina</taxon>
        <taxon>Sordariomycetes</taxon>
        <taxon>Hypocreomycetidae</taxon>
        <taxon>Glomerellales</taxon>
        <taxon>Plectosphaerellaceae</taxon>
        <taxon>Verticillium</taxon>
    </lineage>
</organism>
<name>A0A8I3AJG7_VERLO</name>
<feature type="compositionally biased region" description="Low complexity" evidence="1">
    <location>
        <begin position="228"/>
        <end position="237"/>
    </location>
</feature>
<dbReference type="InterPro" id="IPR018961">
    <property type="entry name" value="DnaJ_homolog_subfam-C_membr-28"/>
</dbReference>
<protein>
    <recommendedName>
        <fullName evidence="2">DnaJ homologue subfamily C member 28 conserved domain-containing protein</fullName>
    </recommendedName>
</protein>
<dbReference type="OrthoDB" id="1922282at2759"/>
<dbReference type="PANTHER" id="PTHR39394">
    <property type="entry name" value="YALI0E31793P"/>
    <property type="match status" value="1"/>
</dbReference>
<sequence>MPTNLPRPCSLCIRRLRPRSLPTRSPPLRLLSSASQHEPSEDLSATASEKPSNDAPAAAPQDDPPTEDTLQGALSRRLEQATEEALTGSTAGFRAVATEAGFSPALKDRLFEKVQAATFQDAHAAAFAEAGLTAREGTVPAASAAASAATPWTGTETPHDAVLRMLDDAHRPLPVGARGTYRIPQPVALPRRRAPVKASVRAAHAREMAGAYIDLKTRSGGGGGGTSSGSAGPAAAASEEEREAFREEMRRRFEPVARAVPATVSGLAALANRRIEEAMGAGGQFRGIARGAGEAMGAGGQFRGIARGAGVRGEAATRNPFVDTTQDLMDRMIQRQGIVPPWIEKQQEVVREVAAFRARLRGDWARHAARMIAASGGDVTAQAARAEGFAAAEERFNPRRRKDEDAVAIEGAAPVALSAEDVGPIFRDPAWEAAERSYLTLSVETLNSLTRSYNLMAPELAKKPYYSLERELKACYADVAPLLPDMIRDRGLRPARSLLAEGQGAARPPSMFAQLGGEGHARVYDNQAPKYGFKEMWRDIWGAKKA</sequence>
<evidence type="ECO:0000259" key="2">
    <source>
        <dbReference type="Pfam" id="PF09350"/>
    </source>
</evidence>
<dbReference type="Proteomes" id="UP000689129">
    <property type="component" value="Unassembled WGS sequence"/>
</dbReference>
<evidence type="ECO:0000313" key="4">
    <source>
        <dbReference type="Proteomes" id="UP000689129"/>
    </source>
</evidence>
<feature type="domain" description="DnaJ homologue subfamily C member 28 conserved" evidence="2">
    <location>
        <begin position="298"/>
        <end position="357"/>
    </location>
</feature>
<dbReference type="EMBL" id="JAEMWZ010000466">
    <property type="protein sequence ID" value="KAG7115954.1"/>
    <property type="molecule type" value="Genomic_DNA"/>
</dbReference>
<reference evidence="3" key="1">
    <citation type="journal article" date="2021" name="Mol. Plant Pathol.">
        <title>A 20-kb lineage-specific genomic region tames virulence in pathogenic amphidiploid Verticillium longisporum.</title>
        <authorList>
            <person name="Harting R."/>
            <person name="Starke J."/>
            <person name="Kusch H."/>
            <person name="Poggeler S."/>
            <person name="Maurus I."/>
            <person name="Schluter R."/>
            <person name="Landesfeind M."/>
            <person name="Bulla I."/>
            <person name="Nowrousian M."/>
            <person name="de Jonge R."/>
            <person name="Stahlhut G."/>
            <person name="Hoff K.J."/>
            <person name="Asshauer K.P."/>
            <person name="Thurmer A."/>
            <person name="Stanke M."/>
            <person name="Daniel R."/>
            <person name="Morgenstern B."/>
            <person name="Thomma B.P.H.J."/>
            <person name="Kronstad J.W."/>
            <person name="Braus-Stromeyer S.A."/>
            <person name="Braus G.H."/>
        </authorList>
    </citation>
    <scope>NUCLEOTIDE SEQUENCE</scope>
    <source>
        <strain evidence="3">Vl32</strain>
    </source>
</reference>
<accession>A0A8I3AJG7</accession>
<dbReference type="Pfam" id="PF09350">
    <property type="entry name" value="DJC28_CD"/>
    <property type="match status" value="1"/>
</dbReference>
<feature type="region of interest" description="Disordered" evidence="1">
    <location>
        <begin position="215"/>
        <end position="242"/>
    </location>
</feature>